<dbReference type="Proteomes" id="UP001164653">
    <property type="component" value="Chromosome"/>
</dbReference>
<name>A0A9E8SNE7_9BACT</name>
<keyword evidence="2" id="KW-1133">Transmembrane helix</keyword>
<feature type="transmembrane region" description="Helical" evidence="2">
    <location>
        <begin position="44"/>
        <end position="63"/>
    </location>
</feature>
<dbReference type="KEGG" id="dpf:ON006_14685"/>
<proteinExistence type="predicted"/>
<organism evidence="3 4">
    <name type="scientific">Dyadobacter pollutisoli</name>
    <dbReference type="NCBI Taxonomy" id="2910158"/>
    <lineage>
        <taxon>Bacteria</taxon>
        <taxon>Pseudomonadati</taxon>
        <taxon>Bacteroidota</taxon>
        <taxon>Cytophagia</taxon>
        <taxon>Cytophagales</taxon>
        <taxon>Spirosomataceae</taxon>
        <taxon>Dyadobacter</taxon>
    </lineage>
</organism>
<dbReference type="RefSeq" id="WP_244823173.1">
    <property type="nucleotide sequence ID" value="NZ_CP112998.1"/>
</dbReference>
<evidence type="ECO:0000256" key="2">
    <source>
        <dbReference type="SAM" id="Phobius"/>
    </source>
</evidence>
<keyword evidence="2" id="KW-0472">Membrane</keyword>
<evidence type="ECO:0000313" key="3">
    <source>
        <dbReference type="EMBL" id="WAC15183.1"/>
    </source>
</evidence>
<feature type="region of interest" description="Disordered" evidence="1">
    <location>
        <begin position="490"/>
        <end position="521"/>
    </location>
</feature>
<evidence type="ECO:0000256" key="1">
    <source>
        <dbReference type="SAM" id="MobiDB-lite"/>
    </source>
</evidence>
<gene>
    <name evidence="3" type="ORF">ON006_14685</name>
</gene>
<evidence type="ECO:0000313" key="4">
    <source>
        <dbReference type="Proteomes" id="UP001164653"/>
    </source>
</evidence>
<dbReference type="EMBL" id="CP112998">
    <property type="protein sequence ID" value="WAC15183.1"/>
    <property type="molecule type" value="Genomic_DNA"/>
</dbReference>
<feature type="transmembrane region" description="Helical" evidence="2">
    <location>
        <begin position="20"/>
        <end position="38"/>
    </location>
</feature>
<evidence type="ECO:0008006" key="5">
    <source>
        <dbReference type="Google" id="ProtNLM"/>
    </source>
</evidence>
<keyword evidence="2" id="KW-0812">Transmembrane</keyword>
<reference evidence="3" key="1">
    <citation type="submission" date="2022-11" db="EMBL/GenBank/DDBJ databases">
        <title>Dyadobacter pollutisoli sp. nov., isolated from plastic dumped soil.</title>
        <authorList>
            <person name="Kim J.M."/>
            <person name="Kim K.R."/>
            <person name="Lee J.K."/>
            <person name="Hao L."/>
            <person name="Jeon C.O."/>
        </authorList>
    </citation>
    <scope>NUCLEOTIDE SEQUENCE</scope>
    <source>
        <strain evidence="3">U1</strain>
    </source>
</reference>
<accession>A0A9E8SNE7</accession>
<sequence length="739" mass="83473">MHELKKLIGNVTTQLYGSAAIRCLMLAVSAFLLLSVFAAHQYLLPLAGALAGLGVGMWLTGFFQNKKPEAISLIHEYVGETEYSLHILEKDQLNIAEQLQLERILGKSVRFPYSKLYTGMRWYVVLVTLSAAFYYVYPKIQKDSGNTFRKSLSAQKIVKSNPLVAPSFQSSNVTISPPAYTKLPSRKENDLNISAIVGSSLHWNVVLSHDSNVSVRLANNRGEEVLFKKQNGSFHYQDRLAGSGLYTIKAFWKDSLIYQSDFYRLEALPDLAPKIEPASKELYQYHFFKDNKTIQVSAKISDDFQVKQAFIVATLARGSGENVKFREVKFPLSPTDFKQANLKKMINLTELNFAPGDELYYYWAAIDNRQPEGNFSKSDTYFIVYKDTAQIEEAELATMAVNIMPEYFRSQRQIIIDTEKLIAKRKKLPTKEFASISNEIGFDQKVLRLRYGQYLGEEFETSIGGGGLPAEADHAPSGAGVVDAFTHKSDGEGEAAERRATEPAHAEGHDHAHEKEESGSKDPLEALMEQYTHSHDDAETNTFYEQSTRSLLKMALEQMWQSELHLRMYEPEKALPFENKALEYLKSAQHKARTFVKKSGYDPPPIKEKEKRLTGELKDVSSDFNSKIAFDQKRTEQLAAELLGFLDHIQPDKNQWAKLRMLGSELSDRLINSGPLNGGLQNWPVIASLQKLVNGKTLTSAEKLKLKNELYQRAAPALRTRAGYAGNKKLEDAFRKKLR</sequence>
<dbReference type="AlphaFoldDB" id="A0A9E8SNE7"/>
<keyword evidence="4" id="KW-1185">Reference proteome</keyword>
<protein>
    <recommendedName>
        <fullName evidence="5">DUF4175 domain-containing protein</fullName>
    </recommendedName>
</protein>